<dbReference type="Proteomes" id="UP000467305">
    <property type="component" value="Unassembled WGS sequence"/>
</dbReference>
<evidence type="ECO:0000256" key="2">
    <source>
        <dbReference type="ARBA" id="ARBA00012438"/>
    </source>
</evidence>
<dbReference type="InterPro" id="IPR005467">
    <property type="entry name" value="His_kinase_dom"/>
</dbReference>
<dbReference type="InterPro" id="IPR011495">
    <property type="entry name" value="Sig_transdc_His_kin_sub2_dim/P"/>
</dbReference>
<evidence type="ECO:0000256" key="7">
    <source>
        <dbReference type="ARBA" id="ARBA00022840"/>
    </source>
</evidence>
<comment type="catalytic activity">
    <reaction evidence="1">
        <text>ATP + protein L-histidine = ADP + protein N-phospho-L-histidine.</text>
        <dbReference type="EC" id="2.7.13.3"/>
    </reaction>
</comment>
<keyword evidence="7" id="KW-0067">ATP-binding</keyword>
<feature type="transmembrane region" description="Helical" evidence="9">
    <location>
        <begin position="436"/>
        <end position="456"/>
    </location>
</feature>
<dbReference type="PANTHER" id="PTHR41523">
    <property type="entry name" value="TWO-COMPONENT SYSTEM SENSOR PROTEIN"/>
    <property type="match status" value="1"/>
</dbReference>
<gene>
    <name evidence="11" type="ORF">F7018_00815</name>
</gene>
<dbReference type="Pfam" id="PF02518">
    <property type="entry name" value="HATPase_c"/>
    <property type="match status" value="1"/>
</dbReference>
<dbReference type="OrthoDB" id="9767435at2"/>
<feature type="coiled-coil region" evidence="8">
    <location>
        <begin position="404"/>
        <end position="431"/>
    </location>
</feature>
<keyword evidence="5" id="KW-0547">Nucleotide-binding</keyword>
<keyword evidence="3" id="KW-0597">Phosphoprotein</keyword>
<dbReference type="Gene3D" id="3.30.565.10">
    <property type="entry name" value="Histidine kinase-like ATPase, C-terminal domain"/>
    <property type="match status" value="1"/>
</dbReference>
<proteinExistence type="predicted"/>
<keyword evidence="9" id="KW-0472">Membrane</keyword>
<protein>
    <recommendedName>
        <fullName evidence="2">histidine kinase</fullName>
        <ecNumber evidence="2">2.7.13.3</ecNumber>
    </recommendedName>
</protein>
<keyword evidence="9" id="KW-1133">Transmembrane helix</keyword>
<keyword evidence="12" id="KW-1185">Reference proteome</keyword>
<dbReference type="InterPro" id="IPR019734">
    <property type="entry name" value="TPR_rpt"/>
</dbReference>
<dbReference type="RefSeq" id="WP_150898078.1">
    <property type="nucleotide sequence ID" value="NZ_WAAU01000003.1"/>
</dbReference>
<dbReference type="GO" id="GO:0005524">
    <property type="term" value="F:ATP binding"/>
    <property type="evidence" value="ECO:0007669"/>
    <property type="project" value="UniProtKB-KW"/>
</dbReference>
<keyword evidence="6" id="KW-0418">Kinase</keyword>
<dbReference type="EC" id="2.7.13.3" evidence="2"/>
<sequence length="661" mass="76512">MKTYPFILIGIIFTVSNCFSQIPDSLRHILDTAYTYKAKKDIQTTITNYYDSHRKIEEGLLFLDSIQKNTKNQSLIAWQYLLKGNLWSSLNKVDSAKSQLKRGIKVAEKNNDFSNLAGLKMNLANHYKENNQTKKALELYNQALTNYRKLNDISGECRVHINLVGLYLGQSNFFKAENHIDQLLKANKIEQSPFYAASAAMFQAMIDTSVGNYELADKRYQEAFDRYGDLDNVYYQFVSTINRSINLGHIEKNKEALDAYKKGLELFKNSGFYSDWEWKLIQPGYIRVLLKNNKKKEALKVYNDFLAIESPVKKTYDYNIASIHAHMDKIKGKTNSAIKQFETLKKEKGMADLKIANYKALEKLYVANKNWEQAYNLQSLRIHLKDSVANETVKRKTAYTSQKIGLAQKEKENLELELQKEKQEILLVNQSKKNRLLIWIISTILIVLTIIFWLLIKSNRQQKLIIALQKEMHHRIKNNLGIIDAFLEVAKEEFDETHFESKLSEIQQKINGIYEVHNHLYQTENGLKIPARRYVNQLIDKLQDTFPDETVTIENEVSENLQLKAETSFCLGLIVNEFLTNAIKHAFPNQHKGAVWVQLTQNKNEGILELKDNGIGFSSDFNIDTTTSFGLRTIQLLSRQLNGNFQIMEHQGVRMQIKFPL</sequence>
<evidence type="ECO:0000256" key="4">
    <source>
        <dbReference type="ARBA" id="ARBA00022679"/>
    </source>
</evidence>
<reference evidence="11 12" key="1">
    <citation type="submission" date="2019-09" db="EMBL/GenBank/DDBJ databases">
        <authorList>
            <person name="Cao W.R."/>
        </authorList>
    </citation>
    <scope>NUCLEOTIDE SEQUENCE [LARGE SCALE GENOMIC DNA]</scope>
    <source>
        <strain evidence="12">a4</strain>
    </source>
</reference>
<dbReference type="Gene3D" id="1.25.40.10">
    <property type="entry name" value="Tetratricopeptide repeat domain"/>
    <property type="match status" value="2"/>
</dbReference>
<evidence type="ECO:0000256" key="3">
    <source>
        <dbReference type="ARBA" id="ARBA00022553"/>
    </source>
</evidence>
<dbReference type="SUPFAM" id="SSF55874">
    <property type="entry name" value="ATPase domain of HSP90 chaperone/DNA topoisomerase II/histidine kinase"/>
    <property type="match status" value="1"/>
</dbReference>
<organism evidence="11 12">
    <name type="scientific">Tenacibaculum aiptasiae</name>
    <dbReference type="NCBI Taxonomy" id="426481"/>
    <lineage>
        <taxon>Bacteria</taxon>
        <taxon>Pseudomonadati</taxon>
        <taxon>Bacteroidota</taxon>
        <taxon>Flavobacteriia</taxon>
        <taxon>Flavobacteriales</taxon>
        <taxon>Flavobacteriaceae</taxon>
        <taxon>Tenacibaculum</taxon>
    </lineage>
</organism>
<evidence type="ECO:0000256" key="9">
    <source>
        <dbReference type="SAM" id="Phobius"/>
    </source>
</evidence>
<comment type="caution">
    <text evidence="11">The sequence shown here is derived from an EMBL/GenBank/DDBJ whole genome shotgun (WGS) entry which is preliminary data.</text>
</comment>
<dbReference type="EMBL" id="WAAU01000003">
    <property type="protein sequence ID" value="KAB1160449.1"/>
    <property type="molecule type" value="Genomic_DNA"/>
</dbReference>
<keyword evidence="9" id="KW-0812">Transmembrane</keyword>
<dbReference type="Pfam" id="PF07568">
    <property type="entry name" value="HisKA_2"/>
    <property type="match status" value="1"/>
</dbReference>
<dbReference type="InterPro" id="IPR036890">
    <property type="entry name" value="HATPase_C_sf"/>
</dbReference>
<dbReference type="SMART" id="SM00028">
    <property type="entry name" value="TPR"/>
    <property type="match status" value="3"/>
</dbReference>
<evidence type="ECO:0000259" key="10">
    <source>
        <dbReference type="PROSITE" id="PS50109"/>
    </source>
</evidence>
<keyword evidence="4" id="KW-0808">Transferase</keyword>
<evidence type="ECO:0000256" key="8">
    <source>
        <dbReference type="SAM" id="Coils"/>
    </source>
</evidence>
<keyword evidence="8" id="KW-0175">Coiled coil</keyword>
<evidence type="ECO:0000313" key="12">
    <source>
        <dbReference type="Proteomes" id="UP000467305"/>
    </source>
</evidence>
<dbReference type="InterPro" id="IPR011990">
    <property type="entry name" value="TPR-like_helical_dom_sf"/>
</dbReference>
<evidence type="ECO:0000256" key="6">
    <source>
        <dbReference type="ARBA" id="ARBA00022777"/>
    </source>
</evidence>
<dbReference type="InterPro" id="IPR003594">
    <property type="entry name" value="HATPase_dom"/>
</dbReference>
<feature type="domain" description="Histidine kinase" evidence="10">
    <location>
        <begin position="471"/>
        <end position="661"/>
    </location>
</feature>
<accession>A0A7J5ASA7</accession>
<evidence type="ECO:0000256" key="5">
    <source>
        <dbReference type="ARBA" id="ARBA00022741"/>
    </source>
</evidence>
<evidence type="ECO:0000256" key="1">
    <source>
        <dbReference type="ARBA" id="ARBA00000085"/>
    </source>
</evidence>
<dbReference type="GO" id="GO:0004673">
    <property type="term" value="F:protein histidine kinase activity"/>
    <property type="evidence" value="ECO:0007669"/>
    <property type="project" value="UniProtKB-EC"/>
</dbReference>
<dbReference type="AlphaFoldDB" id="A0A7J5ASA7"/>
<dbReference type="PANTHER" id="PTHR41523:SF8">
    <property type="entry name" value="ETHYLENE RESPONSE SENSOR PROTEIN"/>
    <property type="match status" value="1"/>
</dbReference>
<dbReference type="SUPFAM" id="SSF48452">
    <property type="entry name" value="TPR-like"/>
    <property type="match status" value="2"/>
</dbReference>
<evidence type="ECO:0000313" key="11">
    <source>
        <dbReference type="EMBL" id="KAB1160449.1"/>
    </source>
</evidence>
<dbReference type="PROSITE" id="PS50109">
    <property type="entry name" value="HIS_KIN"/>
    <property type="match status" value="1"/>
</dbReference>
<name>A0A7J5ASA7_9FLAO</name>